<evidence type="ECO:0000313" key="2">
    <source>
        <dbReference type="EMBL" id="OGM92922.1"/>
    </source>
</evidence>
<dbReference type="STRING" id="1802559.A2372_03690"/>
<feature type="region of interest" description="Disordered" evidence="1">
    <location>
        <begin position="35"/>
        <end position="67"/>
    </location>
</feature>
<proteinExistence type="predicted"/>
<sequence>MLRKEASKGRGVMPFAALFVEKGTVVPHRKSVPYSESKQCGMIGDPGEINPLHMSPTKLGNIGDESC</sequence>
<dbReference type="Proteomes" id="UP000176422">
    <property type="component" value="Unassembled WGS sequence"/>
</dbReference>
<dbReference type="AlphaFoldDB" id="A0A1F8DWN5"/>
<comment type="caution">
    <text evidence="2">The sequence shown here is derived from an EMBL/GenBank/DDBJ whole genome shotgun (WGS) entry which is preliminary data.</text>
</comment>
<reference evidence="2 3" key="1">
    <citation type="journal article" date="2016" name="Nat. Commun.">
        <title>Thousands of microbial genomes shed light on interconnected biogeochemical processes in an aquifer system.</title>
        <authorList>
            <person name="Anantharaman K."/>
            <person name="Brown C.T."/>
            <person name="Hug L.A."/>
            <person name="Sharon I."/>
            <person name="Castelle C.J."/>
            <person name="Probst A.J."/>
            <person name="Thomas B.C."/>
            <person name="Singh A."/>
            <person name="Wilkins M.J."/>
            <person name="Karaoz U."/>
            <person name="Brodie E.L."/>
            <person name="Williams K.H."/>
            <person name="Hubbard S.S."/>
            <person name="Banfield J.F."/>
        </authorList>
    </citation>
    <scope>NUCLEOTIDE SEQUENCE [LARGE SCALE GENOMIC DNA]</scope>
</reference>
<evidence type="ECO:0000313" key="3">
    <source>
        <dbReference type="Proteomes" id="UP000176422"/>
    </source>
</evidence>
<protein>
    <submittedName>
        <fullName evidence="2">Uncharacterized protein</fullName>
    </submittedName>
</protein>
<name>A0A1F8DWN5_9BACT</name>
<organism evidence="2 3">
    <name type="scientific">Candidatus Wolfebacteria bacterium RIFOXYB1_FULL_54_12</name>
    <dbReference type="NCBI Taxonomy" id="1802559"/>
    <lineage>
        <taxon>Bacteria</taxon>
        <taxon>Candidatus Wolfeibacteriota</taxon>
    </lineage>
</organism>
<gene>
    <name evidence="2" type="ORF">A2372_03690</name>
</gene>
<evidence type="ECO:0000256" key="1">
    <source>
        <dbReference type="SAM" id="MobiDB-lite"/>
    </source>
</evidence>
<accession>A0A1F8DWN5</accession>
<dbReference type="EMBL" id="MGIT01000002">
    <property type="protein sequence ID" value="OGM92922.1"/>
    <property type="molecule type" value="Genomic_DNA"/>
</dbReference>